<dbReference type="Pfam" id="PF13396">
    <property type="entry name" value="PLDc_N"/>
    <property type="match status" value="1"/>
</dbReference>
<keyword evidence="4 6" id="KW-1133">Transmembrane helix</keyword>
<evidence type="ECO:0000256" key="2">
    <source>
        <dbReference type="ARBA" id="ARBA00022475"/>
    </source>
</evidence>
<evidence type="ECO:0000256" key="4">
    <source>
        <dbReference type="ARBA" id="ARBA00022989"/>
    </source>
</evidence>
<evidence type="ECO:0000256" key="5">
    <source>
        <dbReference type="ARBA" id="ARBA00023136"/>
    </source>
</evidence>
<keyword evidence="9" id="KW-1185">Reference proteome</keyword>
<dbReference type="AlphaFoldDB" id="A0A1N6GE50"/>
<gene>
    <name evidence="8" type="ORF">SAMN05444394_3174</name>
</gene>
<proteinExistence type="predicted"/>
<feature type="transmembrane region" description="Helical" evidence="6">
    <location>
        <begin position="12"/>
        <end position="35"/>
    </location>
</feature>
<accession>A0A1N6GE50</accession>
<feature type="domain" description="Cardiolipin synthase N-terminal" evidence="7">
    <location>
        <begin position="26"/>
        <end position="68"/>
    </location>
</feature>
<dbReference type="InterPro" id="IPR027379">
    <property type="entry name" value="CLS_N"/>
</dbReference>
<feature type="transmembrane region" description="Helical" evidence="6">
    <location>
        <begin position="47"/>
        <end position="67"/>
    </location>
</feature>
<dbReference type="OrthoDB" id="1123412at2"/>
<evidence type="ECO:0000256" key="6">
    <source>
        <dbReference type="SAM" id="Phobius"/>
    </source>
</evidence>
<dbReference type="EMBL" id="FSRC01000002">
    <property type="protein sequence ID" value="SIO05810.1"/>
    <property type="molecule type" value="Genomic_DNA"/>
</dbReference>
<dbReference type="GO" id="GO:0005886">
    <property type="term" value="C:plasma membrane"/>
    <property type="evidence" value="ECO:0007669"/>
    <property type="project" value="UniProtKB-SubCell"/>
</dbReference>
<evidence type="ECO:0000256" key="1">
    <source>
        <dbReference type="ARBA" id="ARBA00004651"/>
    </source>
</evidence>
<keyword evidence="2" id="KW-1003">Cell membrane</keyword>
<evidence type="ECO:0000259" key="7">
    <source>
        <dbReference type="Pfam" id="PF13396"/>
    </source>
</evidence>
<protein>
    <submittedName>
        <fullName evidence="8">Phospholipase_D-nuclease N-terminal</fullName>
    </submittedName>
</protein>
<name>A0A1N6GE50_9BACT</name>
<evidence type="ECO:0000313" key="8">
    <source>
        <dbReference type="EMBL" id="SIO05810.1"/>
    </source>
</evidence>
<comment type="subcellular location">
    <subcellularLocation>
        <location evidence="1">Cell membrane</location>
        <topology evidence="1">Multi-pass membrane protein</topology>
    </subcellularLocation>
</comment>
<dbReference type="Proteomes" id="UP000185221">
    <property type="component" value="Unassembled WGS sequence"/>
</dbReference>
<keyword evidence="3 6" id="KW-0812">Transmembrane</keyword>
<dbReference type="RefSeq" id="WP_074225931.1">
    <property type="nucleotide sequence ID" value="NZ_FSRC01000002.1"/>
</dbReference>
<evidence type="ECO:0000313" key="9">
    <source>
        <dbReference type="Proteomes" id="UP000185221"/>
    </source>
</evidence>
<organism evidence="8 9">
    <name type="scientific">Algoriphagus halophilus</name>
    <dbReference type="NCBI Taxonomy" id="226505"/>
    <lineage>
        <taxon>Bacteria</taxon>
        <taxon>Pseudomonadati</taxon>
        <taxon>Bacteroidota</taxon>
        <taxon>Cytophagia</taxon>
        <taxon>Cytophagales</taxon>
        <taxon>Cyclobacteriaceae</taxon>
        <taxon>Algoriphagus</taxon>
    </lineage>
</organism>
<sequence>MTFHFIQNMGGGLIFFFMIFGLIYTILWIYCLVDIIRSEYKDANMKLIWLIIILFAQVIGPIIYLILGKSTKTS</sequence>
<evidence type="ECO:0000256" key="3">
    <source>
        <dbReference type="ARBA" id="ARBA00022692"/>
    </source>
</evidence>
<keyword evidence="5 6" id="KW-0472">Membrane</keyword>
<reference evidence="9" key="1">
    <citation type="submission" date="2016-11" db="EMBL/GenBank/DDBJ databases">
        <authorList>
            <person name="Varghese N."/>
            <person name="Submissions S."/>
        </authorList>
    </citation>
    <scope>NUCLEOTIDE SEQUENCE [LARGE SCALE GENOMIC DNA]</scope>
    <source>
        <strain evidence="9">DSM 15292</strain>
    </source>
</reference>